<protein>
    <recommendedName>
        <fullName evidence="2">ABC transporter domain-containing protein</fullName>
    </recommendedName>
</protein>
<evidence type="ECO:0000313" key="3">
    <source>
        <dbReference type="EMBL" id="KAJ7674205.1"/>
    </source>
</evidence>
<feature type="region of interest" description="Disordered" evidence="1">
    <location>
        <begin position="100"/>
        <end position="151"/>
    </location>
</feature>
<sequence length="196" mass="21145">METTLCNISFQVPAGVLAVIVGANGSGKSTIIKLLMWMYNVDSGMGVDTLFIEKKLFTHGNQDNIFGPGDSLISREQPFLHVANFSSQPVTMAEEERLADSHTDSTGQAVRAETNISSKAQRNATEAEDPLAEEPIEGGPKTSEGPGDNISSTEFIEQIDISLDLSEEQHTKLEQVLIKNKVIFGLDGCLGNYAGK</sequence>
<dbReference type="Pfam" id="PF00005">
    <property type="entry name" value="ABC_tran"/>
    <property type="match status" value="1"/>
</dbReference>
<dbReference type="Proteomes" id="UP001221757">
    <property type="component" value="Unassembled WGS sequence"/>
</dbReference>
<dbReference type="AlphaFoldDB" id="A0AAD7G7C8"/>
<name>A0AAD7G7C8_MYCRO</name>
<feature type="domain" description="ABC transporter" evidence="2">
    <location>
        <begin position="7"/>
        <end position="45"/>
    </location>
</feature>
<dbReference type="InterPro" id="IPR003439">
    <property type="entry name" value="ABC_transporter-like_ATP-bd"/>
</dbReference>
<feature type="compositionally biased region" description="Polar residues" evidence="1">
    <location>
        <begin position="104"/>
        <end position="124"/>
    </location>
</feature>
<dbReference type="EMBL" id="JARKIE010000158">
    <property type="protein sequence ID" value="KAJ7674205.1"/>
    <property type="molecule type" value="Genomic_DNA"/>
</dbReference>
<accession>A0AAD7G7C8</accession>
<dbReference type="GO" id="GO:0005524">
    <property type="term" value="F:ATP binding"/>
    <property type="evidence" value="ECO:0007669"/>
    <property type="project" value="InterPro"/>
</dbReference>
<evidence type="ECO:0000313" key="4">
    <source>
        <dbReference type="Proteomes" id="UP001221757"/>
    </source>
</evidence>
<feature type="compositionally biased region" description="Acidic residues" evidence="1">
    <location>
        <begin position="126"/>
        <end position="136"/>
    </location>
</feature>
<comment type="caution">
    <text evidence="3">The sequence shown here is derived from an EMBL/GenBank/DDBJ whole genome shotgun (WGS) entry which is preliminary data.</text>
</comment>
<gene>
    <name evidence="3" type="ORF">B0H17DRAFT_1140747</name>
</gene>
<reference evidence="3" key="1">
    <citation type="submission" date="2023-03" db="EMBL/GenBank/DDBJ databases">
        <title>Massive genome expansion in bonnet fungi (Mycena s.s.) driven by repeated elements and novel gene families across ecological guilds.</title>
        <authorList>
            <consortium name="Lawrence Berkeley National Laboratory"/>
            <person name="Harder C.B."/>
            <person name="Miyauchi S."/>
            <person name="Viragh M."/>
            <person name="Kuo A."/>
            <person name="Thoen E."/>
            <person name="Andreopoulos B."/>
            <person name="Lu D."/>
            <person name="Skrede I."/>
            <person name="Drula E."/>
            <person name="Henrissat B."/>
            <person name="Morin E."/>
            <person name="Kohler A."/>
            <person name="Barry K."/>
            <person name="LaButti K."/>
            <person name="Morin E."/>
            <person name="Salamov A."/>
            <person name="Lipzen A."/>
            <person name="Mereny Z."/>
            <person name="Hegedus B."/>
            <person name="Baldrian P."/>
            <person name="Stursova M."/>
            <person name="Weitz H."/>
            <person name="Taylor A."/>
            <person name="Grigoriev I.V."/>
            <person name="Nagy L.G."/>
            <person name="Martin F."/>
            <person name="Kauserud H."/>
        </authorList>
    </citation>
    <scope>NUCLEOTIDE SEQUENCE</scope>
    <source>
        <strain evidence="3">CBHHK067</strain>
    </source>
</reference>
<dbReference type="SUPFAM" id="SSF52540">
    <property type="entry name" value="P-loop containing nucleoside triphosphate hydrolases"/>
    <property type="match status" value="1"/>
</dbReference>
<proteinExistence type="predicted"/>
<keyword evidence="4" id="KW-1185">Reference proteome</keyword>
<evidence type="ECO:0000256" key="1">
    <source>
        <dbReference type="SAM" id="MobiDB-lite"/>
    </source>
</evidence>
<dbReference type="GO" id="GO:0016887">
    <property type="term" value="F:ATP hydrolysis activity"/>
    <property type="evidence" value="ECO:0007669"/>
    <property type="project" value="InterPro"/>
</dbReference>
<dbReference type="Gene3D" id="3.40.50.300">
    <property type="entry name" value="P-loop containing nucleotide triphosphate hydrolases"/>
    <property type="match status" value="1"/>
</dbReference>
<dbReference type="InterPro" id="IPR027417">
    <property type="entry name" value="P-loop_NTPase"/>
</dbReference>
<evidence type="ECO:0000259" key="2">
    <source>
        <dbReference type="Pfam" id="PF00005"/>
    </source>
</evidence>
<organism evidence="3 4">
    <name type="scientific">Mycena rosella</name>
    <name type="common">Pink bonnet</name>
    <name type="synonym">Agaricus rosellus</name>
    <dbReference type="NCBI Taxonomy" id="1033263"/>
    <lineage>
        <taxon>Eukaryota</taxon>
        <taxon>Fungi</taxon>
        <taxon>Dikarya</taxon>
        <taxon>Basidiomycota</taxon>
        <taxon>Agaricomycotina</taxon>
        <taxon>Agaricomycetes</taxon>
        <taxon>Agaricomycetidae</taxon>
        <taxon>Agaricales</taxon>
        <taxon>Marasmiineae</taxon>
        <taxon>Mycenaceae</taxon>
        <taxon>Mycena</taxon>
    </lineage>
</organism>